<keyword evidence="4" id="KW-1185">Reference proteome</keyword>
<comment type="similarity">
    <text evidence="1">Belongs to the AHA1 family.</text>
</comment>
<evidence type="ECO:0000313" key="3">
    <source>
        <dbReference type="EMBL" id="GAA3388392.1"/>
    </source>
</evidence>
<sequence length="192" mass="20997">MTTAPLLSFDLDRTYPAPPERVWAAFTRADLLERWACPDPDWRVSTCEVDAREGGGYRLRFGPRPAGEGYRETATFAVFEPVERLVLDVLTEGEGMLERSRCTVLLLPVEGGTRLELTVEGLADAKAVDGLREGWQWCLEGIGTQLDVPTTASGCGAPLSVQVRCEHDHHVAAAEIETVPGPGFRTRVASDD</sequence>
<dbReference type="EMBL" id="BAAAYN010000023">
    <property type="protein sequence ID" value="GAA3388392.1"/>
    <property type="molecule type" value="Genomic_DNA"/>
</dbReference>
<evidence type="ECO:0000313" key="4">
    <source>
        <dbReference type="Proteomes" id="UP001501676"/>
    </source>
</evidence>
<protein>
    <recommendedName>
        <fullName evidence="2">Activator of Hsp90 ATPase homologue 1/2-like C-terminal domain-containing protein</fullName>
    </recommendedName>
</protein>
<name>A0ABP6SY39_9ACTN</name>
<dbReference type="Gene3D" id="3.30.530.20">
    <property type="match status" value="1"/>
</dbReference>
<dbReference type="Pfam" id="PF08327">
    <property type="entry name" value="AHSA1"/>
    <property type="match status" value="1"/>
</dbReference>
<proteinExistence type="inferred from homology"/>
<dbReference type="RefSeq" id="WP_345729126.1">
    <property type="nucleotide sequence ID" value="NZ_BAAAYN010000023.1"/>
</dbReference>
<gene>
    <name evidence="3" type="ORF">GCM10020369_34400</name>
</gene>
<accession>A0ABP6SY39</accession>
<comment type="caution">
    <text evidence="3">The sequence shown here is derived from an EMBL/GenBank/DDBJ whole genome shotgun (WGS) entry which is preliminary data.</text>
</comment>
<evidence type="ECO:0000256" key="1">
    <source>
        <dbReference type="ARBA" id="ARBA00006817"/>
    </source>
</evidence>
<feature type="domain" description="Activator of Hsp90 ATPase homologue 1/2-like C-terminal" evidence="2">
    <location>
        <begin position="17"/>
        <end position="142"/>
    </location>
</feature>
<organism evidence="3 4">
    <name type="scientific">Cryptosporangium minutisporangium</name>
    <dbReference type="NCBI Taxonomy" id="113569"/>
    <lineage>
        <taxon>Bacteria</taxon>
        <taxon>Bacillati</taxon>
        <taxon>Actinomycetota</taxon>
        <taxon>Actinomycetes</taxon>
        <taxon>Cryptosporangiales</taxon>
        <taxon>Cryptosporangiaceae</taxon>
        <taxon>Cryptosporangium</taxon>
    </lineage>
</organism>
<reference evidence="4" key="1">
    <citation type="journal article" date="2019" name="Int. J. Syst. Evol. Microbiol.">
        <title>The Global Catalogue of Microorganisms (GCM) 10K type strain sequencing project: providing services to taxonomists for standard genome sequencing and annotation.</title>
        <authorList>
            <consortium name="The Broad Institute Genomics Platform"/>
            <consortium name="The Broad Institute Genome Sequencing Center for Infectious Disease"/>
            <person name="Wu L."/>
            <person name="Ma J."/>
        </authorList>
    </citation>
    <scope>NUCLEOTIDE SEQUENCE [LARGE SCALE GENOMIC DNA]</scope>
    <source>
        <strain evidence="4">JCM 9458</strain>
    </source>
</reference>
<dbReference type="SUPFAM" id="SSF55961">
    <property type="entry name" value="Bet v1-like"/>
    <property type="match status" value="1"/>
</dbReference>
<evidence type="ECO:0000259" key="2">
    <source>
        <dbReference type="Pfam" id="PF08327"/>
    </source>
</evidence>
<dbReference type="InterPro" id="IPR013538">
    <property type="entry name" value="ASHA1/2-like_C"/>
</dbReference>
<dbReference type="Proteomes" id="UP001501676">
    <property type="component" value="Unassembled WGS sequence"/>
</dbReference>
<dbReference type="InterPro" id="IPR023393">
    <property type="entry name" value="START-like_dom_sf"/>
</dbReference>